<feature type="region of interest" description="Disordered" evidence="1">
    <location>
        <begin position="1"/>
        <end position="25"/>
    </location>
</feature>
<sequence>MPKVRSAPPVSQAVSAAPSPSTSTTCVVAAPGGVPASVAGHPEADGEEVGAVVDDVGDGALEELLEDGSVLGAGELAVVEEVSDGAGDGASPPGLQPATRSTAAVRPTRVRGR</sequence>
<dbReference type="EMBL" id="BSUM01000001">
    <property type="protein sequence ID" value="GMA31003.1"/>
    <property type="molecule type" value="Genomic_DNA"/>
</dbReference>
<proteinExistence type="predicted"/>
<evidence type="ECO:0000313" key="2">
    <source>
        <dbReference type="EMBL" id="GMA31003.1"/>
    </source>
</evidence>
<protein>
    <submittedName>
        <fullName evidence="2">Uncharacterized protein</fullName>
    </submittedName>
</protein>
<dbReference type="Proteomes" id="UP001157161">
    <property type="component" value="Unassembled WGS sequence"/>
</dbReference>
<keyword evidence="3" id="KW-1185">Reference proteome</keyword>
<evidence type="ECO:0000256" key="1">
    <source>
        <dbReference type="SAM" id="MobiDB-lite"/>
    </source>
</evidence>
<dbReference type="AlphaFoldDB" id="A0AA37XDE5"/>
<feature type="region of interest" description="Disordered" evidence="1">
    <location>
        <begin position="83"/>
        <end position="113"/>
    </location>
</feature>
<name>A0AA37XDE5_9MICO</name>
<evidence type="ECO:0000313" key="3">
    <source>
        <dbReference type="Proteomes" id="UP001157161"/>
    </source>
</evidence>
<comment type="caution">
    <text evidence="2">The sequence shown here is derived from an EMBL/GenBank/DDBJ whole genome shotgun (WGS) entry which is preliminary data.</text>
</comment>
<reference evidence="2" key="1">
    <citation type="journal article" date="2014" name="Int. J. Syst. Evol. Microbiol.">
        <title>Complete genome sequence of Corynebacterium casei LMG S-19264T (=DSM 44701T), isolated from a smear-ripened cheese.</title>
        <authorList>
            <consortium name="US DOE Joint Genome Institute (JGI-PGF)"/>
            <person name="Walter F."/>
            <person name="Albersmeier A."/>
            <person name="Kalinowski J."/>
            <person name="Ruckert C."/>
        </authorList>
    </citation>
    <scope>NUCLEOTIDE SEQUENCE</scope>
    <source>
        <strain evidence="2">NBRC 112290</strain>
    </source>
</reference>
<accession>A0AA37XDE5</accession>
<organism evidence="2 3">
    <name type="scientific">Litorihabitans aurantiacus</name>
    <dbReference type="NCBI Taxonomy" id="1930061"/>
    <lineage>
        <taxon>Bacteria</taxon>
        <taxon>Bacillati</taxon>
        <taxon>Actinomycetota</taxon>
        <taxon>Actinomycetes</taxon>
        <taxon>Micrococcales</taxon>
        <taxon>Beutenbergiaceae</taxon>
        <taxon>Litorihabitans</taxon>
    </lineage>
</organism>
<reference evidence="2" key="2">
    <citation type="submission" date="2023-02" db="EMBL/GenBank/DDBJ databases">
        <authorList>
            <person name="Sun Q."/>
            <person name="Mori K."/>
        </authorList>
    </citation>
    <scope>NUCLEOTIDE SEQUENCE</scope>
    <source>
        <strain evidence="2">NBRC 112290</strain>
    </source>
</reference>
<gene>
    <name evidence="2" type="ORF">GCM10025875_09950</name>
</gene>